<accession>A0A1G6P2J2</accession>
<protein>
    <submittedName>
        <fullName evidence="1">Uncharacterized protein</fullName>
    </submittedName>
</protein>
<reference evidence="1 2" key="1">
    <citation type="submission" date="2016-10" db="EMBL/GenBank/DDBJ databases">
        <authorList>
            <person name="de Groot N.N."/>
        </authorList>
    </citation>
    <scope>NUCLEOTIDE SEQUENCE [LARGE SCALE GENOMIC DNA]</scope>
    <source>
        <strain evidence="1 2">CPCC 100156</strain>
    </source>
</reference>
<organism evidence="1 2">
    <name type="scientific">Belnapia rosea</name>
    <dbReference type="NCBI Taxonomy" id="938405"/>
    <lineage>
        <taxon>Bacteria</taxon>
        <taxon>Pseudomonadati</taxon>
        <taxon>Pseudomonadota</taxon>
        <taxon>Alphaproteobacteria</taxon>
        <taxon>Acetobacterales</taxon>
        <taxon>Roseomonadaceae</taxon>
        <taxon>Belnapia</taxon>
    </lineage>
</organism>
<dbReference type="AlphaFoldDB" id="A0A1G6P2J2"/>
<dbReference type="RefSeq" id="WP_090563043.1">
    <property type="nucleotide sequence ID" value="NZ_FMXZ01000004.1"/>
</dbReference>
<dbReference type="Proteomes" id="UP000198925">
    <property type="component" value="Unassembled WGS sequence"/>
</dbReference>
<dbReference type="OrthoDB" id="7261095at2"/>
<keyword evidence="2" id="KW-1185">Reference proteome</keyword>
<sequence>MTPKLLDFQPAFEAVLPPDWVLIGRCRAGEGGGTGGGGCFVLAHAEIGVALVDLLPMRTPQAEAQLRRLLNAVDFSALCRGYIPIVHCEIEPEHLGQLRERIEEAFAYDSVLTIADRGRWVGVLRRMLQAGVTWEALEGPLSGPAAERPAHGSRPWMVRPVLRLARAGLMGCGLLAVFGLGFATALLLPAEPASPPPVASGFGVAAVAASLPPQVPPELPAIPVTVPTPVEEASLPAPASLLGPQQAEAAEAPPTAEIRNLAMATPPKRSTRLPLPIDRRCSEAVFRFQQGASLTAQEMAHVRQGCVSLR</sequence>
<proteinExistence type="predicted"/>
<name>A0A1G6P2J2_9PROT</name>
<evidence type="ECO:0000313" key="2">
    <source>
        <dbReference type="Proteomes" id="UP000198925"/>
    </source>
</evidence>
<evidence type="ECO:0000313" key="1">
    <source>
        <dbReference type="EMBL" id="SDC74228.1"/>
    </source>
</evidence>
<dbReference type="EMBL" id="FMZX01000002">
    <property type="protein sequence ID" value="SDC74228.1"/>
    <property type="molecule type" value="Genomic_DNA"/>
</dbReference>
<gene>
    <name evidence="1" type="ORF">SAMN04487779_1002242</name>
</gene>